<organism evidence="1 2">
    <name type="scientific">Cenococcum geophilum 1.58</name>
    <dbReference type="NCBI Taxonomy" id="794803"/>
    <lineage>
        <taxon>Eukaryota</taxon>
        <taxon>Fungi</taxon>
        <taxon>Dikarya</taxon>
        <taxon>Ascomycota</taxon>
        <taxon>Pezizomycotina</taxon>
        <taxon>Dothideomycetes</taxon>
        <taxon>Pleosporomycetidae</taxon>
        <taxon>Gloniales</taxon>
        <taxon>Gloniaceae</taxon>
        <taxon>Cenococcum</taxon>
    </lineage>
</organism>
<evidence type="ECO:0000313" key="1">
    <source>
        <dbReference type="EMBL" id="OCK88311.1"/>
    </source>
</evidence>
<gene>
    <name evidence="1" type="ORF">K441DRAFT_529901</name>
</gene>
<reference evidence="1 2" key="1">
    <citation type="journal article" date="2016" name="Nat. Commun.">
        <title>Ectomycorrhizal ecology is imprinted in the genome of the dominant symbiotic fungus Cenococcum geophilum.</title>
        <authorList>
            <consortium name="DOE Joint Genome Institute"/>
            <person name="Peter M."/>
            <person name="Kohler A."/>
            <person name="Ohm R.A."/>
            <person name="Kuo A."/>
            <person name="Krutzmann J."/>
            <person name="Morin E."/>
            <person name="Arend M."/>
            <person name="Barry K.W."/>
            <person name="Binder M."/>
            <person name="Choi C."/>
            <person name="Clum A."/>
            <person name="Copeland A."/>
            <person name="Grisel N."/>
            <person name="Haridas S."/>
            <person name="Kipfer T."/>
            <person name="LaButti K."/>
            <person name="Lindquist E."/>
            <person name="Lipzen A."/>
            <person name="Maire R."/>
            <person name="Meier B."/>
            <person name="Mihaltcheva S."/>
            <person name="Molinier V."/>
            <person name="Murat C."/>
            <person name="Poggeler S."/>
            <person name="Quandt C.A."/>
            <person name="Sperisen C."/>
            <person name="Tritt A."/>
            <person name="Tisserant E."/>
            <person name="Crous P.W."/>
            <person name="Henrissat B."/>
            <person name="Nehls U."/>
            <person name="Egli S."/>
            <person name="Spatafora J.W."/>
            <person name="Grigoriev I.V."/>
            <person name="Martin F.M."/>
        </authorList>
    </citation>
    <scope>NUCLEOTIDE SEQUENCE [LARGE SCALE GENOMIC DNA]</scope>
    <source>
        <strain evidence="1 2">1.58</strain>
    </source>
</reference>
<dbReference type="Proteomes" id="UP000250078">
    <property type="component" value="Unassembled WGS sequence"/>
</dbReference>
<keyword evidence="2" id="KW-1185">Reference proteome</keyword>
<feature type="non-terminal residue" evidence="1">
    <location>
        <position position="1"/>
    </location>
</feature>
<protein>
    <submittedName>
        <fullName evidence="1">Uncharacterized protein</fullName>
    </submittedName>
</protein>
<sequence>ASAQKSNCYLIRATSSSPSNPTADSSNFAAHVESFPLNDYGTEMGERAELKRRLGWTVVDEVGKFYDQKGSDTWYYYVYGPDQASSANTLTKNKVASLCCGQIVYGDVVVVRSGPADSINIPETFTKAEFVKTLEFYRTEDTREVFVLREKSRASRKFGIDLE</sequence>
<accession>A0ACC8EQ10</accession>
<feature type="non-terminal residue" evidence="1">
    <location>
        <position position="163"/>
    </location>
</feature>
<dbReference type="EMBL" id="KV748244">
    <property type="protein sequence ID" value="OCK88311.1"/>
    <property type="molecule type" value="Genomic_DNA"/>
</dbReference>
<evidence type="ECO:0000313" key="2">
    <source>
        <dbReference type="Proteomes" id="UP000250078"/>
    </source>
</evidence>
<proteinExistence type="predicted"/>
<name>A0ACC8EQ10_9PEZI</name>